<dbReference type="NCBIfam" id="TIGR03188">
    <property type="entry name" value="histidine_hisI"/>
    <property type="match status" value="1"/>
</dbReference>
<organism evidence="17 18">
    <name type="scientific">Thermovirga lienii (strain ATCC BAA-1197 / DSM 17291 / Cas60314)</name>
    <dbReference type="NCBI Taxonomy" id="580340"/>
    <lineage>
        <taxon>Bacteria</taxon>
        <taxon>Thermotogati</taxon>
        <taxon>Synergistota</taxon>
        <taxon>Synergistia</taxon>
        <taxon>Synergistales</taxon>
        <taxon>Thermovirgaceae</taxon>
        <taxon>Thermovirga</taxon>
    </lineage>
</organism>
<dbReference type="NCBIfam" id="NF002747">
    <property type="entry name" value="PRK02759.1"/>
    <property type="match status" value="1"/>
</dbReference>
<dbReference type="PANTHER" id="PTHR42945">
    <property type="entry name" value="HISTIDINE BIOSYNTHESIS BIFUNCTIONAL PROTEIN"/>
    <property type="match status" value="1"/>
</dbReference>
<dbReference type="UniPathway" id="UPA00031">
    <property type="reaction ID" value="UER00007"/>
</dbReference>
<evidence type="ECO:0000259" key="16">
    <source>
        <dbReference type="Pfam" id="PF01502"/>
    </source>
</evidence>
<evidence type="ECO:0000256" key="5">
    <source>
        <dbReference type="ARBA" id="ARBA00005204"/>
    </source>
</evidence>
<dbReference type="HAMAP" id="MF_01020">
    <property type="entry name" value="HisE"/>
    <property type="match status" value="1"/>
</dbReference>
<dbReference type="PANTHER" id="PTHR42945:SF1">
    <property type="entry name" value="HISTIDINE BIOSYNTHESIS BIFUNCTIONAL PROTEIN HIS7"/>
    <property type="match status" value="1"/>
</dbReference>
<dbReference type="FunFam" id="3.10.20.810:FF:000001">
    <property type="entry name" value="Histidine biosynthesis bifunctional protein HisIE"/>
    <property type="match status" value="1"/>
</dbReference>
<gene>
    <name evidence="15" type="primary">hisI</name>
    <name evidence="15" type="synonym">hisIE</name>
    <name evidence="17" type="ordered locus">Tlie_0829</name>
</gene>
<comment type="catalytic activity">
    <reaction evidence="2 15">
        <text>1-(5-phospho-beta-D-ribosyl)-ATP + H2O = 1-(5-phospho-beta-D-ribosyl)-5'-AMP + diphosphate + H(+)</text>
        <dbReference type="Rhea" id="RHEA:22828"/>
        <dbReference type="ChEBI" id="CHEBI:15377"/>
        <dbReference type="ChEBI" id="CHEBI:15378"/>
        <dbReference type="ChEBI" id="CHEBI:33019"/>
        <dbReference type="ChEBI" id="CHEBI:59457"/>
        <dbReference type="ChEBI" id="CHEBI:73183"/>
        <dbReference type="EC" id="3.6.1.31"/>
    </reaction>
</comment>
<name>G7V9L2_THELD</name>
<accession>G7V9L2</accession>
<keyword evidence="18" id="KW-1185">Reference proteome</keyword>
<dbReference type="GO" id="GO:0000105">
    <property type="term" value="P:L-histidine biosynthetic process"/>
    <property type="evidence" value="ECO:0007669"/>
    <property type="project" value="UniProtKB-UniRule"/>
</dbReference>
<evidence type="ECO:0000313" key="17">
    <source>
        <dbReference type="EMBL" id="AER66562.1"/>
    </source>
</evidence>
<dbReference type="GO" id="GO:0005524">
    <property type="term" value="F:ATP binding"/>
    <property type="evidence" value="ECO:0007669"/>
    <property type="project" value="UniProtKB-KW"/>
</dbReference>
<dbReference type="Proteomes" id="UP000005868">
    <property type="component" value="Chromosome"/>
</dbReference>
<evidence type="ECO:0000256" key="2">
    <source>
        <dbReference type="ARBA" id="ARBA00001460"/>
    </source>
</evidence>
<evidence type="ECO:0000256" key="10">
    <source>
        <dbReference type="ARBA" id="ARBA00022741"/>
    </source>
</evidence>
<dbReference type="NCBIfam" id="NF000768">
    <property type="entry name" value="PRK00051.1"/>
    <property type="match status" value="1"/>
</dbReference>
<dbReference type="InterPro" id="IPR038019">
    <property type="entry name" value="PRib_AMP_CycHydrolase_sf"/>
</dbReference>
<reference evidence="17 18" key="2">
    <citation type="journal article" date="2012" name="Stand. Genomic Sci.">
        <title>Genome sequence of the moderately thermophilic, amino-acid-degrading and sulfur-reducing bacterium Thermovirga lienii type strain (Cas60314(T)).</title>
        <authorList>
            <person name="Goker M."/>
            <person name="Saunders E."/>
            <person name="Lapidus A."/>
            <person name="Nolan M."/>
            <person name="Lucas S."/>
            <person name="Hammon N."/>
            <person name="Deshpande S."/>
            <person name="Cheng J.F."/>
            <person name="Han C."/>
            <person name="Tapia R."/>
            <person name="Goodwin L.A."/>
            <person name="Pitluck S."/>
            <person name="Liolios K."/>
            <person name="Mavromatis K."/>
            <person name="Pagani I."/>
            <person name="Ivanova N."/>
            <person name="Mikhailova N."/>
            <person name="Pati A."/>
            <person name="Chen A."/>
            <person name="Palaniappan K."/>
            <person name="Land M."/>
            <person name="Chang Y.J."/>
            <person name="Jeffries C.D."/>
            <person name="Brambilla E.M."/>
            <person name="Rohde M."/>
            <person name="Spring S."/>
            <person name="Detter J.C."/>
            <person name="Woyke T."/>
            <person name="Bristow J."/>
            <person name="Eisen J.A."/>
            <person name="Markowitz V."/>
            <person name="Hugenholtz P."/>
            <person name="Kyrpides N.C."/>
            <person name="Klenk H.P."/>
        </authorList>
    </citation>
    <scope>NUCLEOTIDE SEQUENCE [LARGE SCALE GENOMIC DNA]</scope>
    <source>
        <strain evidence="18">ATCC BAA-1197 / DSM 17291 / Cas60314</strain>
    </source>
</reference>
<dbReference type="STRING" id="580340.Tlie_0829"/>
<dbReference type="InterPro" id="IPR023019">
    <property type="entry name" value="His_synth_HisIE"/>
</dbReference>
<feature type="region of interest" description="Phosphoribosyl-ATP pyrophosphohydrolase" evidence="15">
    <location>
        <begin position="120"/>
        <end position="213"/>
    </location>
</feature>
<evidence type="ECO:0000256" key="12">
    <source>
        <dbReference type="ARBA" id="ARBA00022840"/>
    </source>
</evidence>
<dbReference type="EC" id="3.6.1.31" evidence="15"/>
<keyword evidence="9 15" id="KW-0028">Amino-acid biosynthesis</keyword>
<dbReference type="HAMAP" id="MF_01019">
    <property type="entry name" value="HisIE"/>
    <property type="match status" value="1"/>
</dbReference>
<proteinExistence type="inferred from homology"/>
<feature type="domain" description="Phosphoribosyl-AMP cyclohydrolase" evidence="16">
    <location>
        <begin position="30"/>
        <end position="103"/>
    </location>
</feature>
<evidence type="ECO:0000256" key="3">
    <source>
        <dbReference type="ARBA" id="ARBA00004496"/>
    </source>
</evidence>
<comment type="pathway">
    <text evidence="5 15">Amino-acid biosynthesis; L-histidine biosynthesis; L-histidine from 5-phospho-alpha-D-ribose 1-diphosphate: step 2/9.</text>
</comment>
<dbReference type="GO" id="GO:0004635">
    <property type="term" value="F:phosphoribosyl-AMP cyclohydrolase activity"/>
    <property type="evidence" value="ECO:0007669"/>
    <property type="project" value="UniProtKB-UniRule"/>
</dbReference>
<evidence type="ECO:0000256" key="13">
    <source>
        <dbReference type="ARBA" id="ARBA00023102"/>
    </source>
</evidence>
<comment type="similarity">
    <text evidence="7 15">In the N-terminal section; belongs to the PRA-CH family.</text>
</comment>
<evidence type="ECO:0000256" key="6">
    <source>
        <dbReference type="ARBA" id="ARBA00007731"/>
    </source>
</evidence>
<dbReference type="HOGENOM" id="CLU_048577_3_1_0"/>
<evidence type="ECO:0000256" key="8">
    <source>
        <dbReference type="ARBA" id="ARBA00022490"/>
    </source>
</evidence>
<keyword evidence="8 15" id="KW-0963">Cytoplasm</keyword>
<evidence type="ECO:0000256" key="11">
    <source>
        <dbReference type="ARBA" id="ARBA00022801"/>
    </source>
</evidence>
<keyword evidence="14 15" id="KW-0511">Multifunctional enzyme</keyword>
<evidence type="ECO:0000256" key="7">
    <source>
        <dbReference type="ARBA" id="ARBA00008299"/>
    </source>
</evidence>
<dbReference type="KEGG" id="tli:Tlie_0829"/>
<dbReference type="EC" id="3.5.4.19" evidence="15"/>
<evidence type="ECO:0000313" key="18">
    <source>
        <dbReference type="Proteomes" id="UP000005868"/>
    </source>
</evidence>
<dbReference type="Gene3D" id="3.10.20.810">
    <property type="entry name" value="Phosphoribosyl-AMP cyclohydrolase"/>
    <property type="match status" value="1"/>
</dbReference>
<dbReference type="InterPro" id="IPR021130">
    <property type="entry name" value="PRib-ATP_PPHydrolase-like"/>
</dbReference>
<dbReference type="eggNOG" id="COG0140">
    <property type="taxonomic scope" value="Bacteria"/>
</dbReference>
<dbReference type="InterPro" id="IPR026660">
    <property type="entry name" value="PRA-CH"/>
</dbReference>
<comment type="pathway">
    <text evidence="4 15">Amino-acid biosynthesis; L-histidine biosynthesis; L-histidine from 5-phospho-alpha-D-ribose 1-diphosphate: step 3/9.</text>
</comment>
<dbReference type="HAMAP" id="MF_01021">
    <property type="entry name" value="HisI"/>
    <property type="match status" value="1"/>
</dbReference>
<comment type="subcellular location">
    <subcellularLocation>
        <location evidence="3 15">Cytoplasm</location>
    </subcellularLocation>
</comment>
<dbReference type="InterPro" id="IPR008179">
    <property type="entry name" value="HisE"/>
</dbReference>
<evidence type="ECO:0000256" key="15">
    <source>
        <dbReference type="HAMAP-Rule" id="MF_01019"/>
    </source>
</evidence>
<evidence type="ECO:0000256" key="14">
    <source>
        <dbReference type="ARBA" id="ARBA00023268"/>
    </source>
</evidence>
<keyword evidence="13 15" id="KW-0368">Histidine biosynthesis</keyword>
<keyword evidence="11 15" id="KW-0378">Hydrolase</keyword>
<dbReference type="EMBL" id="CP003096">
    <property type="protein sequence ID" value="AER66562.1"/>
    <property type="molecule type" value="Genomic_DNA"/>
</dbReference>
<protein>
    <recommendedName>
        <fullName evidence="15">Histidine biosynthesis bifunctional protein HisIE</fullName>
    </recommendedName>
    <domain>
        <recommendedName>
            <fullName evidence="15">Phosphoribosyl-AMP cyclohydrolase</fullName>
            <shortName evidence="15">PRA-CH</shortName>
            <ecNumber evidence="15">3.5.4.19</ecNumber>
        </recommendedName>
    </domain>
    <domain>
        <recommendedName>
            <fullName evidence="15">Phosphoribosyl-ATP pyrophosphatase</fullName>
            <shortName evidence="15">PRA-PH</shortName>
            <ecNumber evidence="15">3.6.1.31</ecNumber>
        </recommendedName>
    </domain>
</protein>
<dbReference type="InterPro" id="IPR002496">
    <property type="entry name" value="PRib_AMP_CycHydrolase_dom"/>
</dbReference>
<keyword evidence="10 15" id="KW-0547">Nucleotide-binding</keyword>
<dbReference type="Gene3D" id="1.10.287.1080">
    <property type="entry name" value="MazG-like"/>
    <property type="match status" value="1"/>
</dbReference>
<dbReference type="eggNOG" id="COG0139">
    <property type="taxonomic scope" value="Bacteria"/>
</dbReference>
<feature type="region of interest" description="Phosphoribosyl-AMP cyclohydrolase" evidence="15">
    <location>
        <begin position="1"/>
        <end position="119"/>
    </location>
</feature>
<dbReference type="AlphaFoldDB" id="G7V9L2"/>
<dbReference type="CDD" id="cd11534">
    <property type="entry name" value="NTP-PPase_HisIE_like"/>
    <property type="match status" value="1"/>
</dbReference>
<keyword evidence="12 15" id="KW-0067">ATP-binding</keyword>
<dbReference type="SUPFAM" id="SSF101386">
    <property type="entry name" value="all-alpha NTP pyrophosphatases"/>
    <property type="match status" value="1"/>
</dbReference>
<dbReference type="GO" id="GO:0005737">
    <property type="term" value="C:cytoplasm"/>
    <property type="evidence" value="ECO:0007669"/>
    <property type="project" value="UniProtKB-SubCell"/>
</dbReference>
<dbReference type="GO" id="GO:0004636">
    <property type="term" value="F:phosphoribosyl-ATP diphosphatase activity"/>
    <property type="evidence" value="ECO:0007669"/>
    <property type="project" value="UniProtKB-UniRule"/>
</dbReference>
<comment type="catalytic activity">
    <reaction evidence="1 15">
        <text>1-(5-phospho-beta-D-ribosyl)-5'-AMP + H2O = 1-(5-phospho-beta-D-ribosyl)-5-[(5-phospho-beta-D-ribosylamino)methylideneamino]imidazole-4-carboxamide</text>
        <dbReference type="Rhea" id="RHEA:20049"/>
        <dbReference type="ChEBI" id="CHEBI:15377"/>
        <dbReference type="ChEBI" id="CHEBI:58435"/>
        <dbReference type="ChEBI" id="CHEBI:59457"/>
        <dbReference type="EC" id="3.5.4.19"/>
    </reaction>
</comment>
<evidence type="ECO:0000256" key="1">
    <source>
        <dbReference type="ARBA" id="ARBA00000024"/>
    </source>
</evidence>
<evidence type="ECO:0000256" key="9">
    <source>
        <dbReference type="ARBA" id="ARBA00022605"/>
    </source>
</evidence>
<reference evidence="18" key="1">
    <citation type="submission" date="2011-10" db="EMBL/GenBank/DDBJ databases">
        <title>The complete genome of chromosome of Thermovirga lienii DSM 17291.</title>
        <authorList>
            <consortium name="US DOE Joint Genome Institute (JGI-PGF)"/>
            <person name="Lucas S."/>
            <person name="Copeland A."/>
            <person name="Lapidus A."/>
            <person name="Glavina del Rio T."/>
            <person name="Dalin E."/>
            <person name="Tice H."/>
            <person name="Bruce D."/>
            <person name="Goodwin L."/>
            <person name="Pitluck S."/>
            <person name="Peters L."/>
            <person name="Mikhailova N."/>
            <person name="Saunders E."/>
            <person name="Kyrpides N."/>
            <person name="Mavromatis K."/>
            <person name="Ivanova N."/>
            <person name="Last F.I."/>
            <person name="Brettin T."/>
            <person name="Detter J.C."/>
            <person name="Han C."/>
            <person name="Larimer F."/>
            <person name="Land M."/>
            <person name="Hauser L."/>
            <person name="Markowitz V."/>
            <person name="Cheng J.-F."/>
            <person name="Hugenholtz P."/>
            <person name="Woyke T."/>
            <person name="Wu D."/>
            <person name="Spring S."/>
            <person name="Schroeder M."/>
            <person name="Brambilla E.-M."/>
            <person name="Klenk H.-P."/>
            <person name="Eisen J.A."/>
        </authorList>
    </citation>
    <scope>NUCLEOTIDE SEQUENCE [LARGE SCALE GENOMIC DNA]</scope>
    <source>
        <strain evidence="18">ATCC BAA-1197 / DSM 17291 / Cas60314</strain>
    </source>
</reference>
<dbReference type="Pfam" id="PF01502">
    <property type="entry name" value="PRA-CH"/>
    <property type="match status" value="1"/>
</dbReference>
<comment type="similarity">
    <text evidence="6 15">In the C-terminal section; belongs to the PRA-PH family.</text>
</comment>
<sequence length="213" mass="23557">MSFQIEKVKFNDQGLIPIIVQDQETGLVLMMAWTNKEGLAMTLEKGELVFWSRSRGKLWHKGETSGNTMKLKEILLDCDGDTLLALVEPQGPACHTGEASCFFTSLDGETPPKKDNITFLHQLVSTLKDRKSSMPKGSYTASLFSSGIERIAQKIGEEGVETALAAATGKNDEVVAEMSDLLYHCLVALTYLELPLVKIWEELSSRHGGNHER</sequence>
<dbReference type="OrthoDB" id="9795769at2"/>
<dbReference type="SUPFAM" id="SSF141734">
    <property type="entry name" value="HisI-like"/>
    <property type="match status" value="1"/>
</dbReference>
<dbReference type="Pfam" id="PF01503">
    <property type="entry name" value="PRA-PH"/>
    <property type="match status" value="1"/>
</dbReference>
<evidence type="ECO:0000256" key="4">
    <source>
        <dbReference type="ARBA" id="ARBA00005169"/>
    </source>
</evidence>
<dbReference type="FunFam" id="1.10.287.1080:FF:000002">
    <property type="entry name" value="Histidine biosynthesis bifunctional protein HisIE"/>
    <property type="match status" value="1"/>
</dbReference>